<dbReference type="InterPro" id="IPR011008">
    <property type="entry name" value="Dimeric_a/b-barrel"/>
</dbReference>
<dbReference type="PANTHER" id="PTHR40624:SF1">
    <property type="entry name" value="BIOSYNTHESIS MONOOXYGENASE, PUTATIVE (AFU_ORTHOLOGUE AFUA_1G12025)-RELATED"/>
    <property type="match status" value="1"/>
</dbReference>
<evidence type="ECO:0000313" key="2">
    <source>
        <dbReference type="EMBL" id="CAH0026932.1"/>
    </source>
</evidence>
<protein>
    <recommendedName>
        <fullName evidence="1">ABM domain-containing protein</fullName>
    </recommendedName>
</protein>
<dbReference type="SUPFAM" id="SSF54909">
    <property type="entry name" value="Dimeric alpha+beta barrel"/>
    <property type="match status" value="1"/>
</dbReference>
<reference evidence="2" key="1">
    <citation type="submission" date="2021-10" db="EMBL/GenBank/DDBJ databases">
        <authorList>
            <person name="Piombo E."/>
        </authorList>
    </citation>
    <scope>NUCLEOTIDE SEQUENCE</scope>
</reference>
<dbReference type="Proteomes" id="UP000696573">
    <property type="component" value="Unassembled WGS sequence"/>
</dbReference>
<dbReference type="AlphaFoldDB" id="A0A9N9VP03"/>
<feature type="domain" description="ABM" evidence="1">
    <location>
        <begin position="4"/>
        <end position="96"/>
    </location>
</feature>
<name>A0A9N9VP03_9HYPO</name>
<organism evidence="2 3">
    <name type="scientific">Clonostachys rhizophaga</name>
    <dbReference type="NCBI Taxonomy" id="160324"/>
    <lineage>
        <taxon>Eukaryota</taxon>
        <taxon>Fungi</taxon>
        <taxon>Dikarya</taxon>
        <taxon>Ascomycota</taxon>
        <taxon>Pezizomycotina</taxon>
        <taxon>Sordariomycetes</taxon>
        <taxon>Hypocreomycetidae</taxon>
        <taxon>Hypocreales</taxon>
        <taxon>Bionectriaceae</taxon>
        <taxon>Clonostachys</taxon>
    </lineage>
</organism>
<keyword evidence="3" id="KW-1185">Reference proteome</keyword>
<dbReference type="PROSITE" id="PS51725">
    <property type="entry name" value="ABM"/>
    <property type="match status" value="1"/>
</dbReference>
<gene>
    <name evidence="2" type="ORF">CRHIZ90672A_00003035</name>
</gene>
<dbReference type="PANTHER" id="PTHR40624">
    <property type="entry name" value="BIOSYNTHESIS MONOOXYGENASE, PUTATIVE (AFU_ORTHOLOGUE AFUA_1G12025)-RELATED"/>
    <property type="match status" value="1"/>
</dbReference>
<comment type="caution">
    <text evidence="2">The sequence shown here is derived from an EMBL/GenBank/DDBJ whole genome shotgun (WGS) entry which is preliminary data.</text>
</comment>
<dbReference type="EMBL" id="CABFNQ020000725">
    <property type="protein sequence ID" value="CAH0026932.1"/>
    <property type="molecule type" value="Genomic_DNA"/>
</dbReference>
<proteinExistence type="predicted"/>
<dbReference type="Gene3D" id="3.30.70.100">
    <property type="match status" value="1"/>
</dbReference>
<dbReference type="Pfam" id="PF03992">
    <property type="entry name" value="ABM"/>
    <property type="match status" value="1"/>
</dbReference>
<evidence type="ECO:0000313" key="3">
    <source>
        <dbReference type="Proteomes" id="UP000696573"/>
    </source>
</evidence>
<sequence>MAPIELAAVITPKPGQAEKFLALFDKCVQYVQANEPYVLRYELHKGIKELNGNEQFVVLEKYESKEAMDKHMQAPPIQEMVNILGEGNLADTQVIMTTKGPGIPSRL</sequence>
<accession>A0A9N9VP03</accession>
<evidence type="ECO:0000259" key="1">
    <source>
        <dbReference type="PROSITE" id="PS51725"/>
    </source>
</evidence>
<dbReference type="InterPro" id="IPR007138">
    <property type="entry name" value="ABM_dom"/>
</dbReference>
<dbReference type="OrthoDB" id="10011777at2759"/>